<dbReference type="GO" id="GO:0005829">
    <property type="term" value="C:cytosol"/>
    <property type="evidence" value="ECO:0007669"/>
    <property type="project" value="TreeGrafter"/>
</dbReference>
<dbReference type="RefSeq" id="WP_197702311.1">
    <property type="nucleotide sequence ID" value="NZ_CP068102.1"/>
</dbReference>
<evidence type="ECO:0000259" key="10">
    <source>
        <dbReference type="Pfam" id="PF04261"/>
    </source>
</evidence>
<keyword evidence="2 12" id="KW-0575">Peroxidase</keyword>
<sequence length="451" mass="48247">MPPENPHKTTDTAGQTPLGAMRRRTVITGAAGVGVGAVAGASAHALLSPPRSDMSVPGRKPADIALTDATAGFYGEHQQGIATESQAHARFIAIDLNENLHAEAIQRLLRILTNDAAALTRGTAPLTDQEPELAQVSANLTVTIGFGSRIFDIAAPEKKPGWLAPLPAFPAIDKLQDAYTGGDLLLQLCCDDLTVLSHAQRMLTKDTRSFGRIRWVQNGFLRAFGAGTGTPRNLFGQVDGTVNPTADPAATPGRGGASLDDIVWGKGSASAGYPQAWEPGGTSVVIRRIHMNLDTWDEVDTPAREDAIGRKLSNGAPLTGTKEFDDPDFAKTNNLGFEMIAPYAHIRRARGEELDKKPWERILRRAYNYDEPVANAGGLSRHGEVSGGISNAGLIFVAYQTDPVQQFVPIQKRLEKLDMLNTWTIPIGSAVFAIPAGVREEGGYIGESLFT</sequence>
<dbReference type="EMBL" id="AP017895">
    <property type="protein sequence ID" value="BAV89071.1"/>
    <property type="molecule type" value="Genomic_DNA"/>
</dbReference>
<dbReference type="KEGG" id="raj:RA11412_2772"/>
<evidence type="ECO:0000256" key="1">
    <source>
        <dbReference type="ARBA" id="ARBA00001970"/>
    </source>
</evidence>
<feature type="compositionally biased region" description="Basic and acidic residues" evidence="9">
    <location>
        <begin position="1"/>
        <end position="10"/>
    </location>
</feature>
<evidence type="ECO:0000256" key="7">
    <source>
        <dbReference type="ARBA" id="ARBA00023004"/>
    </source>
</evidence>
<keyword evidence="4" id="KW-0479">Metal-binding</keyword>
<dbReference type="PANTHER" id="PTHR30521">
    <property type="entry name" value="DEFERROCHELATASE/PEROXIDASE"/>
    <property type="match status" value="1"/>
</dbReference>
<feature type="region of interest" description="Disordered" evidence="9">
    <location>
        <begin position="1"/>
        <end position="21"/>
    </location>
</feature>
<keyword evidence="7" id="KW-0408">Iron</keyword>
<dbReference type="GO" id="GO:0004601">
    <property type="term" value="F:peroxidase activity"/>
    <property type="evidence" value="ECO:0007669"/>
    <property type="project" value="UniProtKB-KW"/>
</dbReference>
<dbReference type="GO" id="GO:0046872">
    <property type="term" value="F:metal ion binding"/>
    <property type="evidence" value="ECO:0007669"/>
    <property type="project" value="UniProtKB-KW"/>
</dbReference>
<feature type="domain" description="Dyp-type peroxidase C-terminal" evidence="11">
    <location>
        <begin position="230"/>
        <end position="438"/>
    </location>
</feature>
<dbReference type="AlphaFoldDB" id="A0A2Z5R3D0"/>
<accession>A0A2Z5R3D0</accession>
<dbReference type="InterPro" id="IPR006311">
    <property type="entry name" value="TAT_signal"/>
</dbReference>
<name>A0A2Z5R3D0_9MICC</name>
<dbReference type="PROSITE" id="PS51404">
    <property type="entry name" value="DYP_PEROXIDASE"/>
    <property type="match status" value="1"/>
</dbReference>
<evidence type="ECO:0000256" key="5">
    <source>
        <dbReference type="ARBA" id="ARBA00022729"/>
    </source>
</evidence>
<keyword evidence="6" id="KW-0560">Oxidoreductase</keyword>
<evidence type="ECO:0000256" key="8">
    <source>
        <dbReference type="ARBA" id="ARBA00025737"/>
    </source>
</evidence>
<keyword evidence="3" id="KW-0349">Heme</keyword>
<dbReference type="GeneID" id="93862260"/>
<organism evidence="12 13">
    <name type="scientific">Rothia aeria</name>
    <dbReference type="NCBI Taxonomy" id="172042"/>
    <lineage>
        <taxon>Bacteria</taxon>
        <taxon>Bacillati</taxon>
        <taxon>Actinomycetota</taxon>
        <taxon>Actinomycetes</taxon>
        <taxon>Micrococcales</taxon>
        <taxon>Micrococcaceae</taxon>
        <taxon>Rothia</taxon>
    </lineage>
</organism>
<dbReference type="Pfam" id="PF20628">
    <property type="entry name" value="Dyp_perox_C"/>
    <property type="match status" value="1"/>
</dbReference>
<evidence type="ECO:0000256" key="3">
    <source>
        <dbReference type="ARBA" id="ARBA00022617"/>
    </source>
</evidence>
<evidence type="ECO:0000256" key="4">
    <source>
        <dbReference type="ARBA" id="ARBA00022723"/>
    </source>
</evidence>
<evidence type="ECO:0000256" key="9">
    <source>
        <dbReference type="SAM" id="MobiDB-lite"/>
    </source>
</evidence>
<evidence type="ECO:0000256" key="2">
    <source>
        <dbReference type="ARBA" id="ARBA00022559"/>
    </source>
</evidence>
<feature type="domain" description="Dyp-type peroxidase N-terminal" evidence="10">
    <location>
        <begin position="78"/>
        <end position="220"/>
    </location>
</feature>
<dbReference type="NCBIfam" id="TIGR01413">
    <property type="entry name" value="Dyp_perox_fam"/>
    <property type="match status" value="1"/>
</dbReference>
<dbReference type="PROSITE" id="PS51318">
    <property type="entry name" value="TAT"/>
    <property type="match status" value="1"/>
</dbReference>
<dbReference type="InterPro" id="IPR011008">
    <property type="entry name" value="Dimeric_a/b-barrel"/>
</dbReference>
<protein>
    <submittedName>
        <fullName evidence="12">Iron-dependent peroxidase</fullName>
    </submittedName>
</protein>
<dbReference type="Pfam" id="PF04261">
    <property type="entry name" value="Dyp_perox_N"/>
    <property type="match status" value="1"/>
</dbReference>
<dbReference type="InterPro" id="IPR048328">
    <property type="entry name" value="Dyp_perox_C"/>
</dbReference>
<proteinExistence type="inferred from homology"/>
<evidence type="ECO:0000259" key="11">
    <source>
        <dbReference type="Pfam" id="PF20628"/>
    </source>
</evidence>
<dbReference type="GO" id="GO:0020037">
    <property type="term" value="F:heme binding"/>
    <property type="evidence" value="ECO:0007669"/>
    <property type="project" value="InterPro"/>
</dbReference>
<dbReference type="PANTHER" id="PTHR30521:SF4">
    <property type="entry name" value="DEFERROCHELATASE"/>
    <property type="match status" value="1"/>
</dbReference>
<keyword evidence="5" id="KW-0732">Signal</keyword>
<evidence type="ECO:0000313" key="12">
    <source>
        <dbReference type="EMBL" id="BAV89071.1"/>
    </source>
</evidence>
<comment type="similarity">
    <text evidence="8">Belongs to the DyP-type peroxidase family.</text>
</comment>
<evidence type="ECO:0000313" key="13">
    <source>
        <dbReference type="Proteomes" id="UP000250241"/>
    </source>
</evidence>
<dbReference type="InterPro" id="IPR048327">
    <property type="entry name" value="Dyp_perox_N"/>
</dbReference>
<dbReference type="InterPro" id="IPR006314">
    <property type="entry name" value="Dyp_peroxidase"/>
</dbReference>
<dbReference type="SUPFAM" id="SSF54909">
    <property type="entry name" value="Dimeric alpha+beta barrel"/>
    <property type="match status" value="1"/>
</dbReference>
<evidence type="ECO:0000256" key="6">
    <source>
        <dbReference type="ARBA" id="ARBA00023002"/>
    </source>
</evidence>
<keyword evidence="13" id="KW-1185">Reference proteome</keyword>
<gene>
    <name evidence="12" type="ORF">RA11412_2772</name>
</gene>
<dbReference type="Proteomes" id="UP000250241">
    <property type="component" value="Chromosome"/>
</dbReference>
<reference evidence="12 13" key="1">
    <citation type="submission" date="2016-10" db="EMBL/GenBank/DDBJ databases">
        <title>Genome sequence of Rothia aeria strain JCM11412.</title>
        <authorList>
            <person name="Nambu T."/>
        </authorList>
    </citation>
    <scope>NUCLEOTIDE SEQUENCE [LARGE SCALE GENOMIC DNA]</scope>
    <source>
        <strain evidence="12 13">JCM 11412</strain>
    </source>
</reference>
<comment type="cofactor">
    <cofactor evidence="1">
        <name>heme b</name>
        <dbReference type="ChEBI" id="CHEBI:60344"/>
    </cofactor>
</comment>